<evidence type="ECO:0000313" key="1">
    <source>
        <dbReference type="EMBL" id="KAI3727259.1"/>
    </source>
</evidence>
<reference evidence="2" key="1">
    <citation type="journal article" date="2022" name="Mol. Ecol. Resour.">
        <title>The genomes of chicory, endive, great burdock and yacon provide insights into Asteraceae palaeo-polyploidization history and plant inulin production.</title>
        <authorList>
            <person name="Fan W."/>
            <person name="Wang S."/>
            <person name="Wang H."/>
            <person name="Wang A."/>
            <person name="Jiang F."/>
            <person name="Liu H."/>
            <person name="Zhao H."/>
            <person name="Xu D."/>
            <person name="Zhang Y."/>
        </authorList>
    </citation>
    <scope>NUCLEOTIDE SEQUENCE [LARGE SCALE GENOMIC DNA]</scope>
    <source>
        <strain evidence="2">cv. Yunnan</strain>
    </source>
</reference>
<sequence length="82" mass="9272">MLAEWHATLFTIGISESIRADHHCTTTTNQPRRCTVVLNQPRRCESDSRPGTKFGEILEDVRNILFSRHINPALLSAKIGEI</sequence>
<proteinExistence type="predicted"/>
<accession>A0ACB9BZ07</accession>
<gene>
    <name evidence="1" type="ORF">L1987_67071</name>
</gene>
<comment type="caution">
    <text evidence="1">The sequence shown here is derived from an EMBL/GenBank/DDBJ whole genome shotgun (WGS) entry which is preliminary data.</text>
</comment>
<organism evidence="1 2">
    <name type="scientific">Smallanthus sonchifolius</name>
    <dbReference type="NCBI Taxonomy" id="185202"/>
    <lineage>
        <taxon>Eukaryota</taxon>
        <taxon>Viridiplantae</taxon>
        <taxon>Streptophyta</taxon>
        <taxon>Embryophyta</taxon>
        <taxon>Tracheophyta</taxon>
        <taxon>Spermatophyta</taxon>
        <taxon>Magnoliopsida</taxon>
        <taxon>eudicotyledons</taxon>
        <taxon>Gunneridae</taxon>
        <taxon>Pentapetalae</taxon>
        <taxon>asterids</taxon>
        <taxon>campanulids</taxon>
        <taxon>Asterales</taxon>
        <taxon>Asteraceae</taxon>
        <taxon>Asteroideae</taxon>
        <taxon>Heliantheae alliance</taxon>
        <taxon>Millerieae</taxon>
        <taxon>Smallanthus</taxon>
    </lineage>
</organism>
<evidence type="ECO:0000313" key="2">
    <source>
        <dbReference type="Proteomes" id="UP001056120"/>
    </source>
</evidence>
<keyword evidence="2" id="KW-1185">Reference proteome</keyword>
<protein>
    <submittedName>
        <fullName evidence="1">Uncharacterized protein</fullName>
    </submittedName>
</protein>
<name>A0ACB9BZ07_9ASTR</name>
<dbReference type="EMBL" id="CM042039">
    <property type="protein sequence ID" value="KAI3727259.1"/>
    <property type="molecule type" value="Genomic_DNA"/>
</dbReference>
<reference evidence="1 2" key="2">
    <citation type="journal article" date="2022" name="Mol. Ecol. Resour.">
        <title>The genomes of chicory, endive, great burdock and yacon provide insights into Asteraceae paleo-polyploidization history and plant inulin production.</title>
        <authorList>
            <person name="Fan W."/>
            <person name="Wang S."/>
            <person name="Wang H."/>
            <person name="Wang A."/>
            <person name="Jiang F."/>
            <person name="Liu H."/>
            <person name="Zhao H."/>
            <person name="Xu D."/>
            <person name="Zhang Y."/>
        </authorList>
    </citation>
    <scope>NUCLEOTIDE SEQUENCE [LARGE SCALE GENOMIC DNA]</scope>
    <source>
        <strain evidence="2">cv. Yunnan</strain>
        <tissue evidence="1">Leaves</tissue>
    </source>
</reference>
<dbReference type="Proteomes" id="UP001056120">
    <property type="component" value="Linkage Group LG22"/>
</dbReference>